<comment type="caution">
    <text evidence="1">The sequence shown here is derived from an EMBL/GenBank/DDBJ whole genome shotgun (WGS) entry which is preliminary data.</text>
</comment>
<dbReference type="EMBL" id="CATOUU010000386">
    <property type="protein sequence ID" value="CAI9928185.1"/>
    <property type="molecule type" value="Genomic_DNA"/>
</dbReference>
<accession>A0AA86NZL6</accession>
<name>A0AA86NZL6_9EUKA</name>
<sequence>MSNLIIVFHAKYMNLQLFTDALRKYLVSKNVQIDRNAALIQQHLDSMDNNSKRGIWQHVGKILKVNRAAAHNYYHNTWATQFFDSLTSYRKEIKQMVLNNPNLSNQDLVRKFASMFPEKKFSKHSLQQVVYIQKQRLGFSQNSDNVSFIDSEETYINNGFSIDISQCVRFLDAISM</sequence>
<reference evidence="1" key="1">
    <citation type="submission" date="2023-06" db="EMBL/GenBank/DDBJ databases">
        <authorList>
            <person name="Kurt Z."/>
        </authorList>
    </citation>
    <scope>NUCLEOTIDE SEQUENCE</scope>
</reference>
<organism evidence="1">
    <name type="scientific">Hexamita inflata</name>
    <dbReference type="NCBI Taxonomy" id="28002"/>
    <lineage>
        <taxon>Eukaryota</taxon>
        <taxon>Metamonada</taxon>
        <taxon>Diplomonadida</taxon>
        <taxon>Hexamitidae</taxon>
        <taxon>Hexamitinae</taxon>
        <taxon>Hexamita</taxon>
    </lineage>
</organism>
<reference evidence="2 3" key="2">
    <citation type="submission" date="2024-07" db="EMBL/GenBank/DDBJ databases">
        <authorList>
            <person name="Akdeniz Z."/>
        </authorList>
    </citation>
    <scope>NUCLEOTIDE SEQUENCE [LARGE SCALE GENOMIC DNA]</scope>
</reference>
<proteinExistence type="predicted"/>
<keyword evidence="3" id="KW-1185">Reference proteome</keyword>
<evidence type="ECO:0000313" key="3">
    <source>
        <dbReference type="Proteomes" id="UP001642409"/>
    </source>
</evidence>
<dbReference type="EMBL" id="CAXDID020000006">
    <property type="protein sequence ID" value="CAL5976060.1"/>
    <property type="molecule type" value="Genomic_DNA"/>
</dbReference>
<evidence type="ECO:0000313" key="1">
    <source>
        <dbReference type="EMBL" id="CAI9928185.1"/>
    </source>
</evidence>
<dbReference type="AlphaFoldDB" id="A0AA86NZL6"/>
<dbReference type="Proteomes" id="UP001642409">
    <property type="component" value="Unassembled WGS sequence"/>
</dbReference>
<evidence type="ECO:0000313" key="2">
    <source>
        <dbReference type="EMBL" id="CAL5976060.1"/>
    </source>
</evidence>
<gene>
    <name evidence="1" type="ORF">HINF_LOCUS15830</name>
    <name evidence="2" type="ORF">HINF_LOCUS3643</name>
</gene>
<protein>
    <submittedName>
        <fullName evidence="1">Uncharacterized protein</fullName>
    </submittedName>
</protein>